<keyword evidence="5 6" id="KW-0539">Nucleus</keyword>
<evidence type="ECO:0000256" key="1">
    <source>
        <dbReference type="ARBA" id="ARBA00002200"/>
    </source>
</evidence>
<evidence type="ECO:0000256" key="5">
    <source>
        <dbReference type="ARBA" id="ARBA00023242"/>
    </source>
</evidence>
<proteinExistence type="inferred from homology"/>
<name>A0A9Q0HHM0_9POAL</name>
<dbReference type="PANTHER" id="PTHR45841">
    <property type="entry name" value="MRNA TURNOVER PROTEIN 4 MRTO4"/>
    <property type="match status" value="1"/>
</dbReference>
<dbReference type="InterPro" id="IPR043164">
    <property type="entry name" value="Ribosomal_uL10-like_insert_sf"/>
</dbReference>
<evidence type="ECO:0000256" key="2">
    <source>
        <dbReference type="ARBA" id="ARBA00004046"/>
    </source>
</evidence>
<dbReference type="FunFam" id="3.30.70.1730:FF:000005">
    <property type="entry name" value="Ribosome assembly factor mrt4"/>
    <property type="match status" value="1"/>
</dbReference>
<evidence type="ECO:0000313" key="8">
    <source>
        <dbReference type="EMBL" id="KAJ1686385.1"/>
    </source>
</evidence>
<gene>
    <name evidence="8" type="ORF">LUZ63_017775</name>
</gene>
<dbReference type="InterPro" id="IPR033867">
    <property type="entry name" value="Mrt4"/>
</dbReference>
<dbReference type="AlphaFoldDB" id="A0A9Q0HHM0"/>
<organism evidence="8 9">
    <name type="scientific">Rhynchospora breviuscula</name>
    <dbReference type="NCBI Taxonomy" id="2022672"/>
    <lineage>
        <taxon>Eukaryota</taxon>
        <taxon>Viridiplantae</taxon>
        <taxon>Streptophyta</taxon>
        <taxon>Embryophyta</taxon>
        <taxon>Tracheophyta</taxon>
        <taxon>Spermatophyta</taxon>
        <taxon>Magnoliopsida</taxon>
        <taxon>Liliopsida</taxon>
        <taxon>Poales</taxon>
        <taxon>Cyperaceae</taxon>
        <taxon>Cyperoideae</taxon>
        <taxon>Rhynchosporeae</taxon>
        <taxon>Rhynchospora</taxon>
    </lineage>
</organism>
<dbReference type="Gene3D" id="3.30.70.1730">
    <property type="match status" value="1"/>
</dbReference>
<dbReference type="PANTHER" id="PTHR45841:SF1">
    <property type="entry name" value="MRNA TURNOVER PROTEIN 4 HOMOLOG"/>
    <property type="match status" value="1"/>
</dbReference>
<dbReference type="GO" id="GO:0006364">
    <property type="term" value="P:rRNA processing"/>
    <property type="evidence" value="ECO:0007669"/>
    <property type="project" value="TreeGrafter"/>
</dbReference>
<dbReference type="SUPFAM" id="SSF160369">
    <property type="entry name" value="Ribosomal protein L10-like"/>
    <property type="match status" value="1"/>
</dbReference>
<feature type="domain" description="Large ribosomal subunit protein uL10-like insertion" evidence="7">
    <location>
        <begin position="126"/>
        <end position="196"/>
    </location>
</feature>
<dbReference type="GO" id="GO:0000956">
    <property type="term" value="P:nuclear-transcribed mRNA catabolic process"/>
    <property type="evidence" value="ECO:0007669"/>
    <property type="project" value="TreeGrafter"/>
</dbReference>
<protein>
    <recommendedName>
        <fullName evidence="6">Ribosome assembly factor mrt4</fullName>
    </recommendedName>
</protein>
<comment type="caution">
    <text evidence="8">The sequence shown here is derived from an EMBL/GenBank/DDBJ whole genome shotgun (WGS) entry which is preliminary data.</text>
</comment>
<reference evidence="8" key="1">
    <citation type="journal article" date="2022" name="Cell">
        <title>Repeat-based holocentromeres influence genome architecture and karyotype evolution.</title>
        <authorList>
            <person name="Hofstatter P.G."/>
            <person name="Thangavel G."/>
            <person name="Lux T."/>
            <person name="Neumann P."/>
            <person name="Vondrak T."/>
            <person name="Novak P."/>
            <person name="Zhang M."/>
            <person name="Costa L."/>
            <person name="Castellani M."/>
            <person name="Scott A."/>
            <person name="Toegelov H."/>
            <person name="Fuchs J."/>
            <person name="Mata-Sucre Y."/>
            <person name="Dias Y."/>
            <person name="Vanzela A.L.L."/>
            <person name="Huettel B."/>
            <person name="Almeida C.C.S."/>
            <person name="Simkova H."/>
            <person name="Souza G."/>
            <person name="Pedrosa-Harand A."/>
            <person name="Macas J."/>
            <person name="Mayer K.F.X."/>
            <person name="Houben A."/>
            <person name="Marques A."/>
        </authorList>
    </citation>
    <scope>NUCLEOTIDE SEQUENCE</scope>
    <source>
        <strain evidence="8">RhyBre1mFocal</strain>
    </source>
</reference>
<comment type="function">
    <text evidence="1">Ribosomal protein P0 is the functional equivalent of E.coli protein L10.</text>
</comment>
<comment type="subunit">
    <text evidence="6">Associates with the pre-60S ribosomal particle.</text>
</comment>
<keyword evidence="6" id="KW-0690">Ribosome biogenesis</keyword>
<dbReference type="InterPro" id="IPR051742">
    <property type="entry name" value="Ribosome_Assembly_uL10"/>
</dbReference>
<evidence type="ECO:0000256" key="6">
    <source>
        <dbReference type="RuleBase" id="RU364039"/>
    </source>
</evidence>
<dbReference type="GO" id="GO:0003723">
    <property type="term" value="F:RNA binding"/>
    <property type="evidence" value="ECO:0007669"/>
    <property type="project" value="TreeGrafter"/>
</dbReference>
<evidence type="ECO:0000313" key="9">
    <source>
        <dbReference type="Proteomes" id="UP001151287"/>
    </source>
</evidence>
<dbReference type="EMBL" id="JAMQYH010000005">
    <property type="protein sequence ID" value="KAJ1686385.1"/>
    <property type="molecule type" value="Genomic_DNA"/>
</dbReference>
<dbReference type="InterPro" id="IPR001790">
    <property type="entry name" value="Ribosomal_uL10"/>
</dbReference>
<evidence type="ECO:0000256" key="4">
    <source>
        <dbReference type="ARBA" id="ARBA00022490"/>
    </source>
</evidence>
<dbReference type="Pfam" id="PF17777">
    <property type="entry name" value="RL10P_insert"/>
    <property type="match status" value="1"/>
</dbReference>
<dbReference type="Proteomes" id="UP001151287">
    <property type="component" value="Unassembled WGS sequence"/>
</dbReference>
<keyword evidence="9" id="KW-1185">Reference proteome</keyword>
<comment type="subcellular location">
    <subcellularLocation>
        <location evidence="6">Cytoplasm</location>
    </subcellularLocation>
    <subcellularLocation>
        <location evidence="6">Nucleus</location>
        <location evidence="6">Nucleolus</location>
    </subcellularLocation>
</comment>
<dbReference type="GO" id="GO:0005737">
    <property type="term" value="C:cytoplasm"/>
    <property type="evidence" value="ECO:0007669"/>
    <property type="project" value="UniProtKB-SubCell"/>
</dbReference>
<comment type="function">
    <text evidence="2 6">Component of the ribosome assembly machinery. Nuclear paralog of the ribosomal protein P0, it binds pre-60S subunits at an early stage of assembly in the nucleolus, and is replaced by P0 in cytoplasmic pre-60S subunits and mature 80S ribosomes.</text>
</comment>
<dbReference type="GO" id="GO:0030687">
    <property type="term" value="C:preribosome, large subunit precursor"/>
    <property type="evidence" value="ECO:0007669"/>
    <property type="project" value="TreeGrafter"/>
</dbReference>
<evidence type="ECO:0000256" key="3">
    <source>
        <dbReference type="ARBA" id="ARBA00008889"/>
    </source>
</evidence>
<dbReference type="FunFam" id="3.90.105.20:FF:000004">
    <property type="entry name" value="Ribosome assembly factor mrt4"/>
    <property type="match status" value="1"/>
</dbReference>
<comment type="similarity">
    <text evidence="3 6">Belongs to the universal ribosomal protein uL10 family.</text>
</comment>
<keyword evidence="4 6" id="KW-0963">Cytoplasm</keyword>
<dbReference type="InterPro" id="IPR043141">
    <property type="entry name" value="Ribosomal_uL10-like_sf"/>
</dbReference>
<sequence length="227" mass="25996">MPISKRNREVTLSKTKKKGREAKESLVNAIKEALDHYKTAYVFTFENMKNQKFKDFREQLNSSSRFFLGSNKVMQVALGRSPADEARPRLHKLSKLLRGDTGLFLTNLPKEEVERIFGEFEEHDFAKTGTLATEKIELKAGPLDQFSHEMEPFLRKQGLPVRLNKGVIELVSDHVVCEEGVPLSPESSRALRVLGVKMATFKLNLMCRWSEDEFEVYREGLDLSDSE</sequence>
<dbReference type="Gene3D" id="3.90.105.20">
    <property type="match status" value="1"/>
</dbReference>
<accession>A0A9Q0HHM0</accession>
<dbReference type="GO" id="GO:0005730">
    <property type="term" value="C:nucleolus"/>
    <property type="evidence" value="ECO:0007669"/>
    <property type="project" value="UniProtKB-SubCell"/>
</dbReference>
<dbReference type="OrthoDB" id="10262308at2759"/>
<evidence type="ECO:0000259" key="7">
    <source>
        <dbReference type="Pfam" id="PF17777"/>
    </source>
</evidence>
<dbReference type="GO" id="GO:0000027">
    <property type="term" value="P:ribosomal large subunit assembly"/>
    <property type="evidence" value="ECO:0007669"/>
    <property type="project" value="InterPro"/>
</dbReference>
<dbReference type="CDD" id="cd05796">
    <property type="entry name" value="Ribosomal_P0_like"/>
    <property type="match status" value="1"/>
</dbReference>
<dbReference type="Pfam" id="PF00466">
    <property type="entry name" value="Ribosomal_L10"/>
    <property type="match status" value="1"/>
</dbReference>
<dbReference type="InterPro" id="IPR040637">
    <property type="entry name" value="Ribosomal_uL10-like_insert"/>
</dbReference>